<evidence type="ECO:0008006" key="3">
    <source>
        <dbReference type="Google" id="ProtNLM"/>
    </source>
</evidence>
<dbReference type="InterPro" id="IPR011990">
    <property type="entry name" value="TPR-like_helical_dom_sf"/>
</dbReference>
<evidence type="ECO:0000313" key="1">
    <source>
        <dbReference type="EMBL" id="QYF48182.1"/>
    </source>
</evidence>
<proteinExistence type="predicted"/>
<accession>A0ABX8UYZ8</accession>
<organism evidence="1 2">
    <name type="scientific">Candidatus Rhabdochlamydia oedothoracis</name>
    <dbReference type="NCBI Taxonomy" id="2720720"/>
    <lineage>
        <taxon>Bacteria</taxon>
        <taxon>Pseudomonadati</taxon>
        <taxon>Chlamydiota</taxon>
        <taxon>Chlamydiia</taxon>
        <taxon>Parachlamydiales</taxon>
        <taxon>Candidatus Rhabdochlamydiaceae</taxon>
        <taxon>Candidatus Rhabdochlamydia</taxon>
    </lineage>
</organism>
<dbReference type="EMBL" id="CP075587">
    <property type="protein sequence ID" value="QYF48182.1"/>
    <property type="molecule type" value="Genomic_DNA"/>
</dbReference>
<keyword evidence="2" id="KW-1185">Reference proteome</keyword>
<dbReference type="SUPFAM" id="SSF48452">
    <property type="entry name" value="TPR-like"/>
    <property type="match status" value="1"/>
</dbReference>
<sequence>MKTPKFILIFLLSVLWQLIYAQTLADFNSVQEVLDFETAQIADLGSADCYINRAESYLLCQNYDLALNDLEVGYQLSQNAEDNINLHFRSLFGLAIVYANIDQLENFNAVVNSIEEFLDAHKCTGCSEKHYSVKLCSYALKRLLVSDTPEPERISVEACIERANNTAKYARILIDKSHPAARFVLNALVNRLTNKAIKCCVAGGLWKGCIQPIFTKWQEWNEKWKIFDKFPTLQRSK</sequence>
<name>A0ABX8UYZ8_9BACT</name>
<protein>
    <recommendedName>
        <fullName evidence="3">Tetratricopeptide repeat protein</fullName>
    </recommendedName>
</protein>
<dbReference type="Proteomes" id="UP000826014">
    <property type="component" value="Chromosome"/>
</dbReference>
<reference evidence="1 2" key="1">
    <citation type="journal article" date="2022" name="bioRxiv">
        <title>Ecology and evolution of chlamydial symbionts of arthropods.</title>
        <authorList>
            <person name="Halter T."/>
            <person name="Koestlbacher S."/>
            <person name="Collingro A."/>
            <person name="Sixt B.S."/>
            <person name="Toenshoff E.R."/>
            <person name="Hendrickx F."/>
            <person name="Kostanjsek R."/>
            <person name="Horn M."/>
        </authorList>
    </citation>
    <scope>NUCLEOTIDE SEQUENCE [LARGE SCALE GENOMIC DNA]</scope>
    <source>
        <strain evidence="1">W744xW776</strain>
    </source>
</reference>
<gene>
    <name evidence="1" type="ORF">RHABOEDO_000293</name>
</gene>
<evidence type="ECO:0000313" key="2">
    <source>
        <dbReference type="Proteomes" id="UP000826014"/>
    </source>
</evidence>